<accession>C1BCF2</accession>
<evidence type="ECO:0000313" key="2">
    <source>
        <dbReference type="EMBL" id="BAH56007.1"/>
    </source>
</evidence>
<sequence length="50" mass="4962">MRVMLVISVASVAVLSVASRRGVAGGMPVTPHPSTTLLSRIAGGNGGSDQ</sequence>
<name>C1BCF2_RHOOB</name>
<dbReference type="HOGENOM" id="CLU_3122080_0_0_11"/>
<dbReference type="AlphaFoldDB" id="C1BCF2"/>
<gene>
    <name evidence="2" type="ordered locus">ROP_pROB01-05080</name>
</gene>
<evidence type="ECO:0000313" key="3">
    <source>
        <dbReference type="Proteomes" id="UP000002212"/>
    </source>
</evidence>
<dbReference type="EMBL" id="AP011116">
    <property type="protein sequence ID" value="BAH56007.1"/>
    <property type="molecule type" value="Genomic_DNA"/>
</dbReference>
<reference evidence="2 3" key="1">
    <citation type="submission" date="2009-03" db="EMBL/GenBank/DDBJ databases">
        <title>Comparison of the complete genome sequences of Rhodococcus erythropolis PR4 and Rhodococcus opacus B4.</title>
        <authorList>
            <person name="Takarada H."/>
            <person name="Sekine M."/>
            <person name="Hosoyama A."/>
            <person name="Yamada R."/>
            <person name="Fujisawa T."/>
            <person name="Omata S."/>
            <person name="Shimizu A."/>
            <person name="Tsukatani N."/>
            <person name="Tanikawa S."/>
            <person name="Fujita N."/>
            <person name="Harayama S."/>
        </authorList>
    </citation>
    <scope>NUCLEOTIDE SEQUENCE [LARGE SCALE GENOMIC DNA]</scope>
    <source>
        <strain evidence="2 3">B4</strain>
        <plasmid evidence="2 3">pROB01</plasmid>
    </source>
</reference>
<keyword evidence="2" id="KW-0614">Plasmid</keyword>
<feature type="region of interest" description="Disordered" evidence="1">
    <location>
        <begin position="23"/>
        <end position="50"/>
    </location>
</feature>
<evidence type="ECO:0000256" key="1">
    <source>
        <dbReference type="SAM" id="MobiDB-lite"/>
    </source>
</evidence>
<geneLocation type="plasmid" evidence="2 3">
    <name>pROB01</name>
</geneLocation>
<dbReference type="KEGG" id="rop:ROP_pROB01-05080"/>
<dbReference type="Proteomes" id="UP000002212">
    <property type="component" value="Plasmid pROB01"/>
</dbReference>
<protein>
    <submittedName>
        <fullName evidence="2">Uncharacterized protein</fullName>
    </submittedName>
</protein>
<organism evidence="2 3">
    <name type="scientific">Rhodococcus opacus (strain B4)</name>
    <dbReference type="NCBI Taxonomy" id="632772"/>
    <lineage>
        <taxon>Bacteria</taxon>
        <taxon>Bacillati</taxon>
        <taxon>Actinomycetota</taxon>
        <taxon>Actinomycetes</taxon>
        <taxon>Mycobacteriales</taxon>
        <taxon>Nocardiaceae</taxon>
        <taxon>Rhodococcus</taxon>
    </lineage>
</organism>
<proteinExistence type="predicted"/>